<dbReference type="PANTHER" id="PTHR30252">
    <property type="entry name" value="INNER MEMBRANE PEPTIDE TRANSPORTER"/>
    <property type="match status" value="1"/>
</dbReference>
<dbReference type="GO" id="GO:0005886">
    <property type="term" value="C:plasma membrane"/>
    <property type="evidence" value="ECO:0007669"/>
    <property type="project" value="UniProtKB-SubCell"/>
</dbReference>
<keyword evidence="5 7" id="KW-1133">Transmembrane helix</keyword>
<feature type="transmembrane region" description="Helical" evidence="7">
    <location>
        <begin position="271"/>
        <end position="294"/>
    </location>
</feature>
<dbReference type="AlphaFoldDB" id="A0A9D9J393"/>
<dbReference type="PANTHER" id="PTHR30252:SF4">
    <property type="entry name" value="CARBON STARVATION"/>
    <property type="match status" value="1"/>
</dbReference>
<comment type="similarity">
    <text evidence="2">Belongs to the peptide transporter carbon starvation (CstA) (TC 2.A.114) family.</text>
</comment>
<dbReference type="InterPro" id="IPR003706">
    <property type="entry name" value="CstA_N"/>
</dbReference>
<feature type="transmembrane region" description="Helical" evidence="7">
    <location>
        <begin position="54"/>
        <end position="74"/>
    </location>
</feature>
<evidence type="ECO:0000313" key="10">
    <source>
        <dbReference type="Proteomes" id="UP000823772"/>
    </source>
</evidence>
<reference evidence="9" key="1">
    <citation type="submission" date="2020-10" db="EMBL/GenBank/DDBJ databases">
        <authorList>
            <person name="Gilroy R."/>
        </authorList>
    </citation>
    <scope>NUCLEOTIDE SEQUENCE</scope>
    <source>
        <strain evidence="9">B3-2255</strain>
    </source>
</reference>
<feature type="transmembrane region" description="Helical" evidence="7">
    <location>
        <begin position="402"/>
        <end position="422"/>
    </location>
</feature>
<comment type="subcellular location">
    <subcellularLocation>
        <location evidence="1">Cell membrane</location>
        <topology evidence="1">Multi-pass membrane protein</topology>
    </subcellularLocation>
</comment>
<organism evidence="9 10">
    <name type="scientific">Candidatus Merdivivens faecigallinarum</name>
    <dbReference type="NCBI Taxonomy" id="2840871"/>
    <lineage>
        <taxon>Bacteria</taxon>
        <taxon>Pseudomonadati</taxon>
        <taxon>Bacteroidota</taxon>
        <taxon>Bacteroidia</taxon>
        <taxon>Bacteroidales</taxon>
        <taxon>Muribaculaceae</taxon>
        <taxon>Muribaculaceae incertae sedis</taxon>
        <taxon>Candidatus Merdivivens</taxon>
    </lineage>
</organism>
<protein>
    <submittedName>
        <fullName evidence="9">Carbon starvation protein A</fullName>
    </submittedName>
</protein>
<dbReference type="Pfam" id="PF02554">
    <property type="entry name" value="CstA"/>
    <property type="match status" value="1"/>
</dbReference>
<feature type="transmembrane region" description="Helical" evidence="7">
    <location>
        <begin position="429"/>
        <end position="449"/>
    </location>
</feature>
<dbReference type="InterPro" id="IPR051605">
    <property type="entry name" value="CstA"/>
</dbReference>
<dbReference type="GO" id="GO:0009267">
    <property type="term" value="P:cellular response to starvation"/>
    <property type="evidence" value="ECO:0007669"/>
    <property type="project" value="InterPro"/>
</dbReference>
<feature type="transmembrane region" description="Helical" evidence="7">
    <location>
        <begin position="233"/>
        <end position="250"/>
    </location>
</feature>
<evidence type="ECO:0000256" key="3">
    <source>
        <dbReference type="ARBA" id="ARBA00022475"/>
    </source>
</evidence>
<evidence type="ECO:0000256" key="7">
    <source>
        <dbReference type="SAM" id="Phobius"/>
    </source>
</evidence>
<feature type="transmembrane region" description="Helical" evidence="7">
    <location>
        <begin position="6"/>
        <end position="22"/>
    </location>
</feature>
<feature type="transmembrane region" description="Helical" evidence="7">
    <location>
        <begin position="80"/>
        <end position="98"/>
    </location>
</feature>
<evidence type="ECO:0000256" key="6">
    <source>
        <dbReference type="ARBA" id="ARBA00023136"/>
    </source>
</evidence>
<feature type="transmembrane region" description="Helical" evidence="7">
    <location>
        <begin position="373"/>
        <end position="390"/>
    </location>
</feature>
<feature type="transmembrane region" description="Helical" evidence="7">
    <location>
        <begin position="184"/>
        <end position="205"/>
    </location>
</feature>
<evidence type="ECO:0000259" key="8">
    <source>
        <dbReference type="Pfam" id="PF02554"/>
    </source>
</evidence>
<keyword evidence="6 7" id="KW-0472">Membrane</keyword>
<evidence type="ECO:0000256" key="5">
    <source>
        <dbReference type="ARBA" id="ARBA00022989"/>
    </source>
</evidence>
<evidence type="ECO:0000256" key="1">
    <source>
        <dbReference type="ARBA" id="ARBA00004651"/>
    </source>
</evidence>
<dbReference type="EMBL" id="JADILY010000159">
    <property type="protein sequence ID" value="MBO8482383.1"/>
    <property type="molecule type" value="Genomic_DNA"/>
</dbReference>
<reference evidence="9" key="2">
    <citation type="journal article" date="2021" name="PeerJ">
        <title>Extensive microbial diversity within the chicken gut microbiome revealed by metagenomics and culture.</title>
        <authorList>
            <person name="Gilroy R."/>
            <person name="Ravi A."/>
            <person name="Getino M."/>
            <person name="Pursley I."/>
            <person name="Horton D.L."/>
            <person name="Alikhan N.F."/>
            <person name="Baker D."/>
            <person name="Gharbi K."/>
            <person name="Hall N."/>
            <person name="Watson M."/>
            <person name="Adriaenssens E.M."/>
            <person name="Foster-Nyarko E."/>
            <person name="Jarju S."/>
            <person name="Secka A."/>
            <person name="Antonio M."/>
            <person name="Oren A."/>
            <person name="Chaudhuri R.R."/>
            <person name="La Ragione R."/>
            <person name="Hildebrand F."/>
            <person name="Pallen M.J."/>
        </authorList>
    </citation>
    <scope>NUCLEOTIDE SEQUENCE</scope>
    <source>
        <strain evidence="9">B3-2255</strain>
    </source>
</reference>
<name>A0A9D9J393_9BACT</name>
<feature type="transmembrane region" description="Helical" evidence="7">
    <location>
        <begin position="126"/>
        <end position="145"/>
    </location>
</feature>
<proteinExistence type="inferred from homology"/>
<accession>A0A9D9J393</accession>
<sequence>MLTFVISIALLVAAYFIYGKFVERYFGTDPSRQTPVQKLADGVDYKEIRPWKAFVIQFLNIAGLGPIFGAILGAAYGPAAYLWIVLGCIFMGAAHDYFSGMLSMRHDGMSLPDIVGQYLGKTVKKILLFFVSLMLLAVGVSFVVGPADLLATLTSWPKEVWLYIVFVYYLLATLLPIDKIIGTIYPYMGAALLFMAVGVGGMMIVKAVSGDITMTELTLETLKNYHADPENNVLVPMLFIVISCGAISGFHSTQSPLVARCLVNERYGRPVFYGAMICEGIVAMIWATAAMAYFGGPEGLNAAATEGIMIDGVLTNVTPAIAVDLICRSWLGKIGAVIAIIGVIVCPITSGDTAFRSLRLTLADGLKYRQKPLLNRLIVAIPVFIVAYIMCKVEFSTIWNYVGIGNQVLAMTTLWAGAAYLVKAGKNHLILSLPATFLTFVCVSYFLIAPYPSGGLDLNPVIGYVAGTVAALALFVWRIVSARKATGYCATKR</sequence>
<feature type="domain" description="CstA N-terminal" evidence="8">
    <location>
        <begin position="3"/>
        <end position="138"/>
    </location>
</feature>
<dbReference type="Proteomes" id="UP000823772">
    <property type="component" value="Unassembled WGS sequence"/>
</dbReference>
<keyword evidence="3" id="KW-1003">Cell membrane</keyword>
<feature type="transmembrane region" description="Helical" evidence="7">
    <location>
        <begin position="160"/>
        <end position="177"/>
    </location>
</feature>
<evidence type="ECO:0000256" key="4">
    <source>
        <dbReference type="ARBA" id="ARBA00022692"/>
    </source>
</evidence>
<keyword evidence="4 7" id="KW-0812">Transmembrane</keyword>
<evidence type="ECO:0000256" key="2">
    <source>
        <dbReference type="ARBA" id="ARBA00007755"/>
    </source>
</evidence>
<evidence type="ECO:0000313" key="9">
    <source>
        <dbReference type="EMBL" id="MBO8482383.1"/>
    </source>
</evidence>
<comment type="caution">
    <text evidence="9">The sequence shown here is derived from an EMBL/GenBank/DDBJ whole genome shotgun (WGS) entry which is preliminary data.</text>
</comment>
<feature type="transmembrane region" description="Helical" evidence="7">
    <location>
        <begin position="334"/>
        <end position="352"/>
    </location>
</feature>
<feature type="transmembrane region" description="Helical" evidence="7">
    <location>
        <begin position="461"/>
        <end position="480"/>
    </location>
</feature>
<gene>
    <name evidence="9" type="ORF">IAC87_07580</name>
</gene>